<dbReference type="OrthoDB" id="9814362at2"/>
<keyword evidence="1" id="KW-0145">Chemotaxis</keyword>
<dbReference type="PROSITE" id="PS50885">
    <property type="entry name" value="HAMP"/>
    <property type="match status" value="1"/>
</dbReference>
<gene>
    <name evidence="8" type="ORF">H261_12894</name>
</gene>
<accession>M2Y930</accession>
<dbReference type="InterPro" id="IPR003660">
    <property type="entry name" value="HAMP_dom"/>
</dbReference>
<feature type="compositionally biased region" description="Acidic residues" evidence="4">
    <location>
        <begin position="593"/>
        <end position="603"/>
    </location>
</feature>
<evidence type="ECO:0000256" key="1">
    <source>
        <dbReference type="ARBA" id="ARBA00022500"/>
    </source>
</evidence>
<dbReference type="EMBL" id="AONQ01000032">
    <property type="protein sequence ID" value="EME69551.1"/>
    <property type="molecule type" value="Genomic_DNA"/>
</dbReference>
<keyword evidence="5" id="KW-0812">Transmembrane</keyword>
<dbReference type="PROSITE" id="PS50111">
    <property type="entry name" value="CHEMOTAXIS_TRANSDUC_2"/>
    <property type="match status" value="1"/>
</dbReference>
<keyword evidence="5" id="KW-1133">Transmembrane helix</keyword>
<dbReference type="PRINTS" id="PR00260">
    <property type="entry name" value="CHEMTRNSDUCR"/>
</dbReference>
<keyword evidence="9" id="KW-1185">Reference proteome</keyword>
<feature type="compositionally biased region" description="Low complexity" evidence="4">
    <location>
        <begin position="563"/>
        <end position="584"/>
    </location>
</feature>
<evidence type="ECO:0000313" key="9">
    <source>
        <dbReference type="Proteomes" id="UP000011744"/>
    </source>
</evidence>
<dbReference type="InterPro" id="IPR024478">
    <property type="entry name" value="HlyB_4HB_MCP"/>
</dbReference>
<evidence type="ECO:0000256" key="2">
    <source>
        <dbReference type="ARBA" id="ARBA00029447"/>
    </source>
</evidence>
<evidence type="ECO:0000259" key="6">
    <source>
        <dbReference type="PROSITE" id="PS50111"/>
    </source>
</evidence>
<dbReference type="Proteomes" id="UP000011744">
    <property type="component" value="Unassembled WGS sequence"/>
</dbReference>
<protein>
    <submittedName>
        <fullName evidence="8">Sensory transducer protein</fullName>
    </submittedName>
</protein>
<evidence type="ECO:0000256" key="3">
    <source>
        <dbReference type="PROSITE-ProRule" id="PRU00284"/>
    </source>
</evidence>
<dbReference type="PANTHER" id="PTHR43531:SF11">
    <property type="entry name" value="METHYL-ACCEPTING CHEMOTAXIS PROTEIN 3"/>
    <property type="match status" value="1"/>
</dbReference>
<dbReference type="GO" id="GO:0004888">
    <property type="term" value="F:transmembrane signaling receptor activity"/>
    <property type="evidence" value="ECO:0007669"/>
    <property type="project" value="InterPro"/>
</dbReference>
<proteinExistence type="inferred from homology"/>
<dbReference type="GO" id="GO:0006935">
    <property type="term" value="P:chemotaxis"/>
    <property type="evidence" value="ECO:0007669"/>
    <property type="project" value="UniProtKB-KW"/>
</dbReference>
<dbReference type="Pfam" id="PF12729">
    <property type="entry name" value="4HB_MCP_1"/>
    <property type="match status" value="1"/>
</dbReference>
<organism evidence="8 9">
    <name type="scientific">Paramagnetospirillum caucaseum</name>
    <dbReference type="NCBI Taxonomy" id="1244869"/>
    <lineage>
        <taxon>Bacteria</taxon>
        <taxon>Pseudomonadati</taxon>
        <taxon>Pseudomonadota</taxon>
        <taxon>Alphaproteobacteria</taxon>
        <taxon>Rhodospirillales</taxon>
        <taxon>Magnetospirillaceae</taxon>
        <taxon>Paramagnetospirillum</taxon>
    </lineage>
</organism>
<comment type="similarity">
    <text evidence="2">Belongs to the methyl-accepting chemotaxis (MCP) protein family.</text>
</comment>
<dbReference type="Pfam" id="PF00015">
    <property type="entry name" value="MCPsignal"/>
    <property type="match status" value="1"/>
</dbReference>
<sequence length="603" mass="64274">MFANMKINARLTILLVVMILPMAIITYLGDRGMGLMHASLKTVYEDRAVCLVQLAKIIDNIGRVRGRLLESIMAATPEERRNSVSRVAELRHEIAKEWSDYLSTYLAPEEKEIAERIQKSLDSYNKGVDNVVALLSANADNRAQVSAIMTGEMRQTVIVLNKNLRDNLALQERVAKSEYEKGGETFTSTRIQNLSAVAIGLLAAIALAVMIVRSITVSIATMVKALGAVAERRMSTVIEGQTRKDEIGEMARALHTVNENQRDIAGIADQLAGGDLTVTVTPLCDEDALGIALKTMVEKLSSVVGETVNAVQNVAAGSEQLSSGAEELSQGATEQASATEQAASSMEEMAANIKQTADNASQTEKIARQSAKDAQASGEAVGRAVSAMQTIAEKIGIVQEIARQTDLLALNAAVEAARAGEHGRGFAVVASEVRKLAERSQAAAGEINALSTETVKVAQDAGQMLSKLVPDIKRTAELVEEITAACREQDVGANQVNLAIQQLDKVTQQNAAGAEEMSSTSVELASQAEQLQNTIDYFRTTQSTAKPAAAKPVARHAQIAHMPAGKAKPAARPAAKTEPAAKKGAGSGTIIEMDAEDAEFQRY</sequence>
<dbReference type="eggNOG" id="COG0840">
    <property type="taxonomic scope" value="Bacteria"/>
</dbReference>
<dbReference type="Pfam" id="PF00672">
    <property type="entry name" value="HAMP"/>
    <property type="match status" value="1"/>
</dbReference>
<dbReference type="InterPro" id="IPR004090">
    <property type="entry name" value="Chemotax_Me-accpt_rcpt"/>
</dbReference>
<dbReference type="PANTHER" id="PTHR43531">
    <property type="entry name" value="PROTEIN ICFG"/>
    <property type="match status" value="1"/>
</dbReference>
<comment type="caution">
    <text evidence="8">The sequence shown here is derived from an EMBL/GenBank/DDBJ whole genome shotgun (WGS) entry which is preliminary data.</text>
</comment>
<dbReference type="AlphaFoldDB" id="M2Y930"/>
<dbReference type="InterPro" id="IPR051310">
    <property type="entry name" value="MCP_chemotaxis"/>
</dbReference>
<evidence type="ECO:0000256" key="5">
    <source>
        <dbReference type="SAM" id="Phobius"/>
    </source>
</evidence>
<dbReference type="SUPFAM" id="SSF58104">
    <property type="entry name" value="Methyl-accepting chemotaxis protein (MCP) signaling domain"/>
    <property type="match status" value="1"/>
</dbReference>
<keyword evidence="5" id="KW-0472">Membrane</keyword>
<keyword evidence="3" id="KW-0807">Transducer</keyword>
<feature type="domain" description="Methyl-accepting transducer" evidence="6">
    <location>
        <begin position="310"/>
        <end position="525"/>
    </location>
</feature>
<dbReference type="SMART" id="SM00283">
    <property type="entry name" value="MA"/>
    <property type="match status" value="1"/>
</dbReference>
<dbReference type="GO" id="GO:0007165">
    <property type="term" value="P:signal transduction"/>
    <property type="evidence" value="ECO:0007669"/>
    <property type="project" value="UniProtKB-KW"/>
</dbReference>
<reference evidence="8 9" key="1">
    <citation type="journal article" date="2014" name="Genome Announc.">
        <title>Draft Genome Sequence of Magnetospirillum sp. Strain SO-1, a Freshwater Magnetotactic Bacterium Isolated from the Ol'khovka River, Russia.</title>
        <authorList>
            <person name="Grouzdev D.S."/>
            <person name="Dziuba M.V."/>
            <person name="Sukhacheva M.S."/>
            <person name="Mardanov A.V."/>
            <person name="Beletskiy A.V."/>
            <person name="Kuznetsov B.B."/>
            <person name="Skryabin K.G."/>
        </authorList>
    </citation>
    <scope>NUCLEOTIDE SEQUENCE [LARGE SCALE GENOMIC DNA]</scope>
    <source>
        <strain evidence="8 9">SO-1</strain>
    </source>
</reference>
<dbReference type="PATRIC" id="fig|1244869.3.peg.2601"/>
<dbReference type="RefSeq" id="WP_008618096.1">
    <property type="nucleotide sequence ID" value="NZ_AONQ01000032.1"/>
</dbReference>
<feature type="domain" description="HAMP" evidence="7">
    <location>
        <begin position="213"/>
        <end position="266"/>
    </location>
</feature>
<dbReference type="InterPro" id="IPR004089">
    <property type="entry name" value="MCPsignal_dom"/>
</dbReference>
<evidence type="ECO:0000313" key="8">
    <source>
        <dbReference type="EMBL" id="EME69551.1"/>
    </source>
</evidence>
<dbReference type="STRING" id="1244869.H261_12894"/>
<feature type="region of interest" description="Disordered" evidence="4">
    <location>
        <begin position="563"/>
        <end position="603"/>
    </location>
</feature>
<dbReference type="Gene3D" id="1.10.287.950">
    <property type="entry name" value="Methyl-accepting chemotaxis protein"/>
    <property type="match status" value="1"/>
</dbReference>
<name>M2Y930_9PROT</name>
<feature type="transmembrane region" description="Helical" evidence="5">
    <location>
        <begin position="12"/>
        <end position="29"/>
    </location>
</feature>
<evidence type="ECO:0000256" key="4">
    <source>
        <dbReference type="SAM" id="MobiDB-lite"/>
    </source>
</evidence>
<dbReference type="GO" id="GO:0005886">
    <property type="term" value="C:plasma membrane"/>
    <property type="evidence" value="ECO:0007669"/>
    <property type="project" value="TreeGrafter"/>
</dbReference>
<dbReference type="Gene3D" id="6.10.340.10">
    <property type="match status" value="1"/>
</dbReference>
<evidence type="ECO:0000259" key="7">
    <source>
        <dbReference type="PROSITE" id="PS50885"/>
    </source>
</evidence>